<dbReference type="InterPro" id="IPR023101">
    <property type="entry name" value="AF1862-like_dom_sf"/>
</dbReference>
<dbReference type="GO" id="GO:0051607">
    <property type="term" value="P:defense response to virus"/>
    <property type="evidence" value="ECO:0007669"/>
    <property type="project" value="UniProtKB-KW"/>
</dbReference>
<dbReference type="CDD" id="cd09749">
    <property type="entry name" value="Cmr5_III-B"/>
    <property type="match status" value="1"/>
</dbReference>
<dbReference type="KEGG" id="mana:MAMMFC1_04201"/>
<dbReference type="SUPFAM" id="SSF158568">
    <property type="entry name" value="AF1862-like"/>
    <property type="match status" value="1"/>
</dbReference>
<comment type="similarity">
    <text evidence="2">Belongs to the CRISPR system Cmr5 family.</text>
</comment>
<keyword evidence="3" id="KW-0963">Cytoplasm</keyword>
<evidence type="ECO:0000313" key="7">
    <source>
        <dbReference type="Proteomes" id="UP000276437"/>
    </source>
</evidence>
<comment type="subcellular location">
    <subcellularLocation>
        <location evidence="1">Cytoplasm</location>
    </subcellularLocation>
</comment>
<dbReference type="GO" id="GO:0005737">
    <property type="term" value="C:cytoplasm"/>
    <property type="evidence" value="ECO:0007669"/>
    <property type="project" value="UniProtKB-SubCell"/>
</dbReference>
<evidence type="ECO:0000256" key="3">
    <source>
        <dbReference type="ARBA" id="ARBA00022490"/>
    </source>
</evidence>
<dbReference type="Gene3D" id="1.10.520.30">
    <property type="entry name" value="AF1862-like domain"/>
    <property type="match status" value="1"/>
</dbReference>
<organism evidence="6 7">
    <name type="scientific">Methylomusa anaerophila</name>
    <dbReference type="NCBI Taxonomy" id="1930071"/>
    <lineage>
        <taxon>Bacteria</taxon>
        <taxon>Bacillati</taxon>
        <taxon>Bacillota</taxon>
        <taxon>Negativicutes</taxon>
        <taxon>Selenomonadales</taxon>
        <taxon>Sporomusaceae</taxon>
        <taxon>Methylomusa</taxon>
    </lineage>
</organism>
<dbReference type="OrthoDB" id="1716617at2"/>
<dbReference type="RefSeq" id="WP_126310298.1">
    <property type="nucleotide sequence ID" value="NZ_AP018449.1"/>
</dbReference>
<accession>A0A348AQY6</accession>
<keyword evidence="7" id="KW-1185">Reference proteome</keyword>
<evidence type="ECO:0000256" key="1">
    <source>
        <dbReference type="ARBA" id="ARBA00004496"/>
    </source>
</evidence>
<gene>
    <name evidence="6" type="ORF">MAMMFC1_04201</name>
</gene>
<dbReference type="InterPro" id="IPR010160">
    <property type="entry name" value="CRISPR-assoc_prot_Cmr5"/>
</dbReference>
<sequence length="150" mass="17459">MTRQNEAFCQIEEGRATFAFEQVKQAVEKLAGNAQSYKSYVRSLPSLIQVNGLGQALAFCYARKNKNKYIAYRDIYESIFNWLQRKFPDHFQQESELVEEAVKLRSEDYRMITMEVLALLNWMGRFAEGMIEDPLREDEEQANPSEGEAL</sequence>
<reference evidence="6 7" key="1">
    <citation type="journal article" date="2018" name="Int. J. Syst. Evol. Microbiol.">
        <title>Methylomusa anaerophila gen. nov., sp. nov., an anaerobic methanol-utilizing bacterium isolated from a microbial fuel cell.</title>
        <authorList>
            <person name="Amano N."/>
            <person name="Yamamuro A."/>
            <person name="Miyahara M."/>
            <person name="Kouzuma A."/>
            <person name="Abe T."/>
            <person name="Watanabe K."/>
        </authorList>
    </citation>
    <scope>NUCLEOTIDE SEQUENCE [LARGE SCALE GENOMIC DNA]</scope>
    <source>
        <strain evidence="6 7">MMFC1</strain>
    </source>
</reference>
<dbReference type="NCBIfam" id="TIGR01881">
    <property type="entry name" value="cas_Cmr5"/>
    <property type="match status" value="1"/>
</dbReference>
<dbReference type="Proteomes" id="UP000276437">
    <property type="component" value="Chromosome"/>
</dbReference>
<proteinExistence type="inferred from homology"/>
<evidence type="ECO:0000256" key="5">
    <source>
        <dbReference type="ARBA" id="ARBA00030001"/>
    </source>
</evidence>
<keyword evidence="4" id="KW-0051">Antiviral defense</keyword>
<evidence type="ECO:0000313" key="6">
    <source>
        <dbReference type="EMBL" id="BBB93484.1"/>
    </source>
</evidence>
<name>A0A348AQY6_9FIRM</name>
<evidence type="ECO:0000256" key="4">
    <source>
        <dbReference type="ARBA" id="ARBA00023118"/>
    </source>
</evidence>
<dbReference type="Pfam" id="PF09701">
    <property type="entry name" value="Cas_Cmr5"/>
    <property type="match status" value="1"/>
</dbReference>
<dbReference type="EMBL" id="AP018449">
    <property type="protein sequence ID" value="BBB93484.1"/>
    <property type="molecule type" value="Genomic_DNA"/>
</dbReference>
<protein>
    <recommendedName>
        <fullName evidence="5">CRISPR type III-B/RAMP module-associated protein Cmr5</fullName>
    </recommendedName>
</protein>
<dbReference type="AlphaFoldDB" id="A0A348AQY6"/>
<evidence type="ECO:0000256" key="2">
    <source>
        <dbReference type="ARBA" id="ARBA00006161"/>
    </source>
</evidence>